<organism evidence="2 3">
    <name type="scientific">Volvox reticuliferus</name>
    <dbReference type="NCBI Taxonomy" id="1737510"/>
    <lineage>
        <taxon>Eukaryota</taxon>
        <taxon>Viridiplantae</taxon>
        <taxon>Chlorophyta</taxon>
        <taxon>core chlorophytes</taxon>
        <taxon>Chlorophyceae</taxon>
        <taxon>CS clade</taxon>
        <taxon>Chlamydomonadales</taxon>
        <taxon>Volvocaceae</taxon>
        <taxon>Volvox</taxon>
    </lineage>
</organism>
<feature type="region of interest" description="Disordered" evidence="1">
    <location>
        <begin position="42"/>
        <end position="71"/>
    </location>
</feature>
<comment type="caution">
    <text evidence="2">The sequence shown here is derived from an EMBL/GenBank/DDBJ whole genome shotgun (WGS) entry which is preliminary data.</text>
</comment>
<name>A0A8J4CZZ5_9CHLO</name>
<dbReference type="OrthoDB" id="552559at2759"/>
<feature type="compositionally biased region" description="Low complexity" evidence="1">
    <location>
        <begin position="284"/>
        <end position="307"/>
    </location>
</feature>
<keyword evidence="3" id="KW-1185">Reference proteome</keyword>
<feature type="compositionally biased region" description="Acidic residues" evidence="1">
    <location>
        <begin position="12"/>
        <end position="22"/>
    </location>
</feature>
<dbReference type="EMBL" id="BNCP01000077">
    <property type="protein sequence ID" value="GIL92416.1"/>
    <property type="molecule type" value="Genomic_DNA"/>
</dbReference>
<feature type="non-terminal residue" evidence="2">
    <location>
        <position position="718"/>
    </location>
</feature>
<protein>
    <submittedName>
        <fullName evidence="2">Uncharacterized protein</fullName>
    </submittedName>
</protein>
<evidence type="ECO:0000256" key="1">
    <source>
        <dbReference type="SAM" id="MobiDB-lite"/>
    </source>
</evidence>
<feature type="region of interest" description="Disordered" evidence="1">
    <location>
        <begin position="612"/>
        <end position="718"/>
    </location>
</feature>
<accession>A0A8J4CZZ5</accession>
<feature type="compositionally biased region" description="Basic and acidic residues" evidence="1">
    <location>
        <begin position="674"/>
        <end position="699"/>
    </location>
</feature>
<evidence type="ECO:0000313" key="2">
    <source>
        <dbReference type="EMBL" id="GIL92416.1"/>
    </source>
</evidence>
<proteinExistence type="predicted"/>
<gene>
    <name evidence="2" type="ORF">Vretifemale_19985</name>
</gene>
<reference evidence="2" key="1">
    <citation type="journal article" date="2021" name="Proc. Natl. Acad. Sci. U.S.A.">
        <title>Three genomes in the algal genus Volvox reveal the fate of a haploid sex-determining region after a transition to homothallism.</title>
        <authorList>
            <person name="Yamamoto K."/>
            <person name="Hamaji T."/>
            <person name="Kawai-Toyooka H."/>
            <person name="Matsuzaki R."/>
            <person name="Takahashi F."/>
            <person name="Nishimura Y."/>
            <person name="Kawachi M."/>
            <person name="Noguchi H."/>
            <person name="Minakuchi Y."/>
            <person name="Umen J.G."/>
            <person name="Toyoda A."/>
            <person name="Nozaki H."/>
        </authorList>
    </citation>
    <scope>NUCLEOTIDE SEQUENCE</scope>
    <source>
        <strain evidence="2">NIES-3786</strain>
    </source>
</reference>
<evidence type="ECO:0000313" key="3">
    <source>
        <dbReference type="Proteomes" id="UP000747110"/>
    </source>
</evidence>
<feature type="region of interest" description="Disordered" evidence="1">
    <location>
        <begin position="1"/>
        <end position="25"/>
    </location>
</feature>
<feature type="compositionally biased region" description="Basic and acidic residues" evidence="1">
    <location>
        <begin position="83"/>
        <end position="98"/>
    </location>
</feature>
<feature type="region of interest" description="Disordered" evidence="1">
    <location>
        <begin position="473"/>
        <end position="501"/>
    </location>
</feature>
<feature type="compositionally biased region" description="Low complexity" evidence="1">
    <location>
        <begin position="569"/>
        <end position="579"/>
    </location>
</feature>
<feature type="compositionally biased region" description="Low complexity" evidence="1">
    <location>
        <begin position="664"/>
        <end position="673"/>
    </location>
</feature>
<feature type="region of interest" description="Disordered" evidence="1">
    <location>
        <begin position="83"/>
        <end position="113"/>
    </location>
</feature>
<feature type="region of interest" description="Disordered" evidence="1">
    <location>
        <begin position="564"/>
        <end position="588"/>
    </location>
</feature>
<sequence>MLSLPRKRPVDIEDNGTSDEEEWHVGYAEDIDEQRAELLRRLDSKAAGPTKLVNPWATPSGPSRGAVPDGDLVLDVDVNADHQIRDGDAGRGLSRADDSSGGGRASISGDAGKSGCVGGYDEAMASPLGLGNMLGRQQYQWTPELLQRGVQYQQHHHEQPSSAAGTAAAAALAATQVEQLFEDLMCAAGGGGDHGGGGARNSASQNGWTTTATTTPVALAGGRRGNGPSNGPTIGHVGGGGGRGGSTLASANAGPYAALLGPPGGGGMGGRGPAAMVRNPPSPLALLLGPNSSSSSRSAPRPSRLGLGSLVPLPPTGSSQKGKKAKFVIRESPNVSAVPATGHRPQPQQPLPHYHHHHHHQQQQQQLPDMPGGMSLRNMASEATAGGNLGGGGDVVMAETEETRPAGPASMINRSHDSTSTGGLAALLGYGPPPPPPAAAAAVTKHSIGSTPIGRCHLPRAVVPSPVTAPLKIRGASSRGGQAVGDPSGSARPAPLTPGPVTAAAAARTGRARPDSIPQGTPAAAMLAATATSAAEHAVTPAKCLLKPGPIETAVTTPLQTTMRMSSAPPSLRGLLQPQLPLPPPAPSGSAIRGFAAAMGAPGAAGCEEGCLRHPETVTSGGPRSAHLSQGHGQGQGQGEADSSIHRFHQHQQQQRQPDKEGRLQLPQPLQQEQDLRHQERDDQQQEQEGKHGQDRSDPLELMGHQLHRQKEFLQGLG</sequence>
<dbReference type="AlphaFoldDB" id="A0A8J4CZZ5"/>
<feature type="region of interest" description="Disordered" evidence="1">
    <location>
        <begin position="282"/>
        <end position="371"/>
    </location>
</feature>
<dbReference type="Proteomes" id="UP000747110">
    <property type="component" value="Unassembled WGS sequence"/>
</dbReference>